<sequence>MAREKIWKDILPVEKLEEKWVTRVDFGARKLAVYDTPSGIYTSMALCNHGGVDLCDGYFDGHVIECPLHQGAFDVRDGRPVGAPATRPMMTFQTRVHEGMVQIKA</sequence>
<proteinExistence type="predicted"/>
<dbReference type="InterPro" id="IPR036922">
    <property type="entry name" value="Rieske_2Fe-2S_sf"/>
</dbReference>
<protein>
    <submittedName>
        <fullName evidence="6">Ferredoxin</fullName>
    </submittedName>
</protein>
<accession>A0A916R0W7</accession>
<dbReference type="EMBL" id="BMKA01000004">
    <property type="protein sequence ID" value="GGA25145.1"/>
    <property type="molecule type" value="Genomic_DNA"/>
</dbReference>
<dbReference type="Gene3D" id="2.102.10.10">
    <property type="entry name" value="Rieske [2Fe-2S] iron-sulphur domain"/>
    <property type="match status" value="1"/>
</dbReference>
<name>A0A916R0W7_9RHOB</name>
<evidence type="ECO:0000259" key="5">
    <source>
        <dbReference type="PROSITE" id="PS51296"/>
    </source>
</evidence>
<dbReference type="SUPFAM" id="SSF50022">
    <property type="entry name" value="ISP domain"/>
    <property type="match status" value="1"/>
</dbReference>
<reference evidence="6" key="1">
    <citation type="journal article" date="2014" name="Int. J. Syst. Evol. Microbiol.">
        <title>Complete genome sequence of Corynebacterium casei LMG S-19264T (=DSM 44701T), isolated from a smear-ripened cheese.</title>
        <authorList>
            <consortium name="US DOE Joint Genome Institute (JGI-PGF)"/>
            <person name="Walter F."/>
            <person name="Albersmeier A."/>
            <person name="Kalinowski J."/>
            <person name="Ruckert C."/>
        </authorList>
    </citation>
    <scope>NUCLEOTIDE SEQUENCE</scope>
    <source>
        <strain evidence="6">CGMCC 1.15880</strain>
    </source>
</reference>
<keyword evidence="7" id="KW-1185">Reference proteome</keyword>
<evidence type="ECO:0000256" key="1">
    <source>
        <dbReference type="ARBA" id="ARBA00022714"/>
    </source>
</evidence>
<dbReference type="AlphaFoldDB" id="A0A916R0W7"/>
<keyword evidence="2" id="KW-0479">Metal-binding</keyword>
<evidence type="ECO:0000313" key="6">
    <source>
        <dbReference type="EMBL" id="GGA25145.1"/>
    </source>
</evidence>
<dbReference type="Proteomes" id="UP000628017">
    <property type="component" value="Unassembled WGS sequence"/>
</dbReference>
<gene>
    <name evidence="6" type="primary">ndoA</name>
    <name evidence="6" type="ORF">GCM10011498_27570</name>
</gene>
<dbReference type="InterPro" id="IPR017941">
    <property type="entry name" value="Rieske_2Fe-2S"/>
</dbReference>
<evidence type="ECO:0000256" key="2">
    <source>
        <dbReference type="ARBA" id="ARBA00022723"/>
    </source>
</evidence>
<reference evidence="6" key="2">
    <citation type="submission" date="2020-09" db="EMBL/GenBank/DDBJ databases">
        <authorList>
            <person name="Sun Q."/>
            <person name="Zhou Y."/>
        </authorList>
    </citation>
    <scope>NUCLEOTIDE SEQUENCE</scope>
    <source>
        <strain evidence="6">CGMCC 1.15880</strain>
    </source>
</reference>
<comment type="caution">
    <text evidence="6">The sequence shown here is derived from an EMBL/GenBank/DDBJ whole genome shotgun (WGS) entry which is preliminary data.</text>
</comment>
<dbReference type="GO" id="GO:0046872">
    <property type="term" value="F:metal ion binding"/>
    <property type="evidence" value="ECO:0007669"/>
    <property type="project" value="UniProtKB-KW"/>
</dbReference>
<keyword evidence="1" id="KW-0001">2Fe-2S</keyword>
<feature type="domain" description="Rieske" evidence="5">
    <location>
        <begin position="7"/>
        <end position="103"/>
    </location>
</feature>
<organism evidence="6 7">
    <name type="scientific">Neptunicoccus cionae</name>
    <dbReference type="NCBI Taxonomy" id="2035344"/>
    <lineage>
        <taxon>Bacteria</taxon>
        <taxon>Pseudomonadati</taxon>
        <taxon>Pseudomonadota</taxon>
        <taxon>Alphaproteobacteria</taxon>
        <taxon>Rhodobacterales</taxon>
        <taxon>Paracoccaceae</taxon>
        <taxon>Neptunicoccus</taxon>
    </lineage>
</organism>
<dbReference type="PROSITE" id="PS51296">
    <property type="entry name" value="RIESKE"/>
    <property type="match status" value="1"/>
</dbReference>
<dbReference type="Pfam" id="PF00355">
    <property type="entry name" value="Rieske"/>
    <property type="match status" value="1"/>
</dbReference>
<evidence type="ECO:0000256" key="4">
    <source>
        <dbReference type="ARBA" id="ARBA00023014"/>
    </source>
</evidence>
<keyword evidence="4" id="KW-0411">Iron-sulfur</keyword>
<dbReference type="RefSeq" id="WP_188676490.1">
    <property type="nucleotide sequence ID" value="NZ_BMKA01000004.1"/>
</dbReference>
<dbReference type="CDD" id="cd03528">
    <property type="entry name" value="Rieske_RO_ferredoxin"/>
    <property type="match status" value="1"/>
</dbReference>
<evidence type="ECO:0000313" key="7">
    <source>
        <dbReference type="Proteomes" id="UP000628017"/>
    </source>
</evidence>
<dbReference type="GO" id="GO:0051537">
    <property type="term" value="F:2 iron, 2 sulfur cluster binding"/>
    <property type="evidence" value="ECO:0007669"/>
    <property type="project" value="UniProtKB-KW"/>
</dbReference>
<keyword evidence="3" id="KW-0408">Iron</keyword>
<evidence type="ECO:0000256" key="3">
    <source>
        <dbReference type="ARBA" id="ARBA00023004"/>
    </source>
</evidence>